<gene>
    <name evidence="1" type="ORF">Syun_027958</name>
</gene>
<dbReference type="AlphaFoldDB" id="A0AAP0ELN9"/>
<name>A0AAP0ELN9_9MAGN</name>
<organism evidence="1 2">
    <name type="scientific">Stephania yunnanensis</name>
    <dbReference type="NCBI Taxonomy" id="152371"/>
    <lineage>
        <taxon>Eukaryota</taxon>
        <taxon>Viridiplantae</taxon>
        <taxon>Streptophyta</taxon>
        <taxon>Embryophyta</taxon>
        <taxon>Tracheophyta</taxon>
        <taxon>Spermatophyta</taxon>
        <taxon>Magnoliopsida</taxon>
        <taxon>Ranunculales</taxon>
        <taxon>Menispermaceae</taxon>
        <taxon>Menispermoideae</taxon>
        <taxon>Cissampelideae</taxon>
        <taxon>Stephania</taxon>
    </lineage>
</organism>
<proteinExistence type="predicted"/>
<accession>A0AAP0ELN9</accession>
<sequence>MHLHTYEKENILVSSKVFNDGIFFPAQRLDRSRSRCRIMTRTETSEQAKIKSIVASVQAIP</sequence>
<reference evidence="1 2" key="1">
    <citation type="submission" date="2024-01" db="EMBL/GenBank/DDBJ databases">
        <title>Genome assemblies of Stephania.</title>
        <authorList>
            <person name="Yang L."/>
        </authorList>
    </citation>
    <scope>NUCLEOTIDE SEQUENCE [LARGE SCALE GENOMIC DNA]</scope>
    <source>
        <strain evidence="1">YNDBR</strain>
        <tissue evidence="1">Leaf</tissue>
    </source>
</reference>
<keyword evidence="2" id="KW-1185">Reference proteome</keyword>
<protein>
    <submittedName>
        <fullName evidence="1">Uncharacterized protein</fullName>
    </submittedName>
</protein>
<evidence type="ECO:0000313" key="1">
    <source>
        <dbReference type="EMBL" id="KAK9093047.1"/>
    </source>
</evidence>
<comment type="caution">
    <text evidence="1">The sequence shown here is derived from an EMBL/GenBank/DDBJ whole genome shotgun (WGS) entry which is preliminary data.</text>
</comment>
<evidence type="ECO:0000313" key="2">
    <source>
        <dbReference type="Proteomes" id="UP001420932"/>
    </source>
</evidence>
<dbReference type="Proteomes" id="UP001420932">
    <property type="component" value="Unassembled WGS sequence"/>
</dbReference>
<dbReference type="EMBL" id="JBBNAF010000012">
    <property type="protein sequence ID" value="KAK9093047.1"/>
    <property type="molecule type" value="Genomic_DNA"/>
</dbReference>